<dbReference type="PANTHER" id="PTHR11113">
    <property type="entry name" value="N-ACETYLGLUCOSAMINE-6-PHOSPHATE DEACETYLASE"/>
    <property type="match status" value="1"/>
</dbReference>
<dbReference type="InterPro" id="IPR003764">
    <property type="entry name" value="GlcNAc_6-P_deAcase"/>
</dbReference>
<feature type="active site" description="Proton donor/acceptor" evidence="6">
    <location>
        <position position="284"/>
    </location>
</feature>
<dbReference type="Gene3D" id="2.30.40.10">
    <property type="entry name" value="Urease, subunit C, domain 1"/>
    <property type="match status" value="1"/>
</dbReference>
<feature type="binding site" evidence="7">
    <location>
        <position position="238"/>
    </location>
    <ligand>
        <name>substrate</name>
    </ligand>
</feature>
<evidence type="ECO:0000256" key="5">
    <source>
        <dbReference type="PIRNR" id="PIRNR038994"/>
    </source>
</evidence>
<keyword evidence="2 8" id="KW-0479">Metal-binding</keyword>
<dbReference type="InterPro" id="IPR032466">
    <property type="entry name" value="Metal_Hydrolase"/>
</dbReference>
<evidence type="ECO:0000256" key="6">
    <source>
        <dbReference type="PIRSR" id="PIRSR038994-1"/>
    </source>
</evidence>
<evidence type="ECO:0000256" key="3">
    <source>
        <dbReference type="ARBA" id="ARBA00022801"/>
    </source>
</evidence>
<feature type="binding site" evidence="8">
    <location>
        <position position="227"/>
    </location>
    <ligand>
        <name>Zn(2+)</name>
        <dbReference type="ChEBI" id="CHEBI:29105"/>
    </ligand>
</feature>
<comment type="caution">
    <text evidence="10">The sequence shown here is derived from an EMBL/GenBank/DDBJ whole genome shotgun (WGS) entry which is preliminary data.</text>
</comment>
<dbReference type="InterPro" id="IPR006680">
    <property type="entry name" value="Amidohydro-rel"/>
</dbReference>
<dbReference type="Gene3D" id="3.20.20.140">
    <property type="entry name" value="Metal-dependent hydrolases"/>
    <property type="match status" value="1"/>
</dbReference>
<evidence type="ECO:0000256" key="7">
    <source>
        <dbReference type="PIRSR" id="PIRSR038994-2"/>
    </source>
</evidence>
<dbReference type="GO" id="GO:0008448">
    <property type="term" value="F:N-acetylglucosamine-6-phosphate deacetylase activity"/>
    <property type="evidence" value="ECO:0007669"/>
    <property type="project" value="UniProtKB-EC"/>
</dbReference>
<dbReference type="Proteomes" id="UP000677913">
    <property type="component" value="Unassembled WGS sequence"/>
</dbReference>
<evidence type="ECO:0000313" key="11">
    <source>
        <dbReference type="Proteomes" id="UP000677913"/>
    </source>
</evidence>
<dbReference type="GO" id="GO:0006046">
    <property type="term" value="P:N-acetylglucosamine catabolic process"/>
    <property type="evidence" value="ECO:0007669"/>
    <property type="project" value="TreeGrafter"/>
</dbReference>
<keyword evidence="11" id="KW-1185">Reference proteome</keyword>
<dbReference type="Pfam" id="PF01979">
    <property type="entry name" value="Amidohydro_1"/>
    <property type="match status" value="1"/>
</dbReference>
<dbReference type="AlphaFoldDB" id="A0A8J7WU48"/>
<feature type="domain" description="Amidohydrolase-related" evidence="9">
    <location>
        <begin position="58"/>
        <end position="387"/>
    </location>
</feature>
<dbReference type="CDD" id="cd00854">
    <property type="entry name" value="NagA"/>
    <property type="match status" value="1"/>
</dbReference>
<dbReference type="SUPFAM" id="SSF51338">
    <property type="entry name" value="Composite domain of metallo-dependent hydrolases"/>
    <property type="match status" value="1"/>
</dbReference>
<evidence type="ECO:0000256" key="1">
    <source>
        <dbReference type="ARBA" id="ARBA00010716"/>
    </source>
</evidence>
<feature type="binding site" evidence="7">
    <location>
        <position position="262"/>
    </location>
    <ligand>
        <name>substrate</name>
    </ligand>
</feature>
<feature type="binding site" evidence="7">
    <location>
        <position position="150"/>
    </location>
    <ligand>
        <name>substrate</name>
    </ligand>
</feature>
<dbReference type="NCBIfam" id="TIGR00221">
    <property type="entry name" value="nagA"/>
    <property type="match status" value="1"/>
</dbReference>
<evidence type="ECO:0000313" key="10">
    <source>
        <dbReference type="EMBL" id="MBS2966032.1"/>
    </source>
</evidence>
<feature type="binding site" evidence="7">
    <location>
        <begin position="230"/>
        <end position="231"/>
    </location>
    <ligand>
        <name>substrate</name>
    </ligand>
</feature>
<dbReference type="EC" id="3.5.1.25" evidence="10"/>
<feature type="binding site" evidence="8">
    <location>
        <position position="206"/>
    </location>
    <ligand>
        <name>Zn(2+)</name>
        <dbReference type="ChEBI" id="CHEBI:29105"/>
    </ligand>
</feature>
<evidence type="ECO:0000256" key="8">
    <source>
        <dbReference type="PIRSR" id="PIRSR038994-3"/>
    </source>
</evidence>
<organism evidence="10 11">
    <name type="scientific">Actinocrinis puniceicyclus</name>
    <dbReference type="NCBI Taxonomy" id="977794"/>
    <lineage>
        <taxon>Bacteria</taxon>
        <taxon>Bacillati</taxon>
        <taxon>Actinomycetota</taxon>
        <taxon>Actinomycetes</taxon>
        <taxon>Catenulisporales</taxon>
        <taxon>Actinospicaceae</taxon>
        <taxon>Actinocrinis</taxon>
    </lineage>
</organism>
<keyword evidence="4 5" id="KW-0119">Carbohydrate metabolism</keyword>
<evidence type="ECO:0000259" key="9">
    <source>
        <dbReference type="Pfam" id="PF01979"/>
    </source>
</evidence>
<dbReference type="SUPFAM" id="SSF51556">
    <property type="entry name" value="Metallo-dependent hydrolases"/>
    <property type="match status" value="1"/>
</dbReference>
<name>A0A8J7WU48_9ACTN</name>
<gene>
    <name evidence="10" type="primary">nagA</name>
    <name evidence="10" type="ORF">KGA66_23510</name>
</gene>
<keyword evidence="3 5" id="KW-0378">Hydrolase</keyword>
<feature type="binding site" evidence="7">
    <location>
        <begin position="318"/>
        <end position="320"/>
    </location>
    <ligand>
        <name>substrate</name>
    </ligand>
</feature>
<dbReference type="InterPro" id="IPR011059">
    <property type="entry name" value="Metal-dep_hydrolase_composite"/>
</dbReference>
<dbReference type="EMBL" id="JAGSXH010000116">
    <property type="protein sequence ID" value="MBS2966032.1"/>
    <property type="molecule type" value="Genomic_DNA"/>
</dbReference>
<feature type="binding site" evidence="8">
    <location>
        <position position="139"/>
    </location>
    <ligand>
        <name>Zn(2+)</name>
        <dbReference type="ChEBI" id="CHEBI:29105"/>
    </ligand>
</feature>
<evidence type="ECO:0000256" key="2">
    <source>
        <dbReference type="ARBA" id="ARBA00022723"/>
    </source>
</evidence>
<proteinExistence type="inferred from homology"/>
<dbReference type="PIRSF" id="PIRSF038994">
    <property type="entry name" value="NagA"/>
    <property type="match status" value="1"/>
</dbReference>
<evidence type="ECO:0000256" key="4">
    <source>
        <dbReference type="ARBA" id="ARBA00023277"/>
    </source>
</evidence>
<dbReference type="GO" id="GO:0046872">
    <property type="term" value="F:metal ion binding"/>
    <property type="evidence" value="ECO:0007669"/>
    <property type="project" value="UniProtKB-KW"/>
</dbReference>
<protein>
    <submittedName>
        <fullName evidence="10">N-acetylglucosamine-6-phosphate deacetylase</fullName>
        <ecNumber evidence="10">3.5.1.25</ecNumber>
    </submittedName>
</protein>
<comment type="similarity">
    <text evidence="1 5">Belongs to the metallo-dependent hydrolases superfamily. NagA family.</text>
</comment>
<reference evidence="10" key="1">
    <citation type="submission" date="2021-04" db="EMBL/GenBank/DDBJ databases">
        <title>Genome based classification of Actinospica acidithermotolerans sp. nov., an actinobacterium isolated from an Indonesian hot spring.</title>
        <authorList>
            <person name="Kusuma A.B."/>
            <person name="Putra K.E."/>
            <person name="Nafisah S."/>
            <person name="Loh J."/>
            <person name="Nouioui I."/>
            <person name="Goodfellow M."/>
        </authorList>
    </citation>
    <scope>NUCLEOTIDE SEQUENCE</scope>
    <source>
        <strain evidence="10">DSM 45618</strain>
    </source>
</reference>
<dbReference type="PANTHER" id="PTHR11113:SF14">
    <property type="entry name" value="N-ACETYLGLUCOSAMINE-6-PHOSPHATE DEACETYLASE"/>
    <property type="match status" value="1"/>
</dbReference>
<accession>A0A8J7WU48</accession>
<comment type="cofactor">
    <cofactor evidence="8">
        <name>a divalent metal cation</name>
        <dbReference type="ChEBI" id="CHEBI:60240"/>
    </cofactor>
    <text evidence="8">Binds 1 divalent metal cation per subunit.</text>
</comment>
<sequence length="409" mass="42628">MPRRRSRRVPTISTPLAVVDGGLIGPVTVVVEDGCIRALRHTGARESAHADIVLADGVLTAGLVDIQINGAFGVDFSSADDSAWDRVAAALPLTGVTAFQPTYITAPLGALVSGLHTAIEARQRQSGSGAARILGVHLEGPFLSAVRHGVHEQRYLAEPTREAIDRLLGAPGSEILTMVTIAPELPGALEAIRRLTRAGVRVSVGHTDATADRITAAADEGATLVTHIFNAQRGLAHREPGVPGATMADRRFYCGLIADLHHVAPEVCGLVWKAARGRVVLVTDAIAAAGMPPGDYTLSGIPVVLGADGVPRNADGTIAGSALTLDQAVRNMISLGLPAAQVIEAASRVPADALGRADLGRIEPGARADLVWWSDDFHPRRAWVDGREAQAPVADAALPAPRESFAVSP</sequence>